<evidence type="ECO:0000313" key="2">
    <source>
        <dbReference type="EMBL" id="OWF53059.1"/>
    </source>
</evidence>
<feature type="transmembrane region" description="Helical" evidence="1">
    <location>
        <begin position="12"/>
        <end position="31"/>
    </location>
</feature>
<organism evidence="2 3">
    <name type="scientific">Mizuhopecten yessoensis</name>
    <name type="common">Japanese scallop</name>
    <name type="synonym">Patinopecten yessoensis</name>
    <dbReference type="NCBI Taxonomy" id="6573"/>
    <lineage>
        <taxon>Eukaryota</taxon>
        <taxon>Metazoa</taxon>
        <taxon>Spiralia</taxon>
        <taxon>Lophotrochozoa</taxon>
        <taxon>Mollusca</taxon>
        <taxon>Bivalvia</taxon>
        <taxon>Autobranchia</taxon>
        <taxon>Pteriomorphia</taxon>
        <taxon>Pectinida</taxon>
        <taxon>Pectinoidea</taxon>
        <taxon>Pectinidae</taxon>
        <taxon>Mizuhopecten</taxon>
    </lineage>
</organism>
<keyword evidence="1" id="KW-1133">Transmembrane helix</keyword>
<evidence type="ECO:0000313" key="3">
    <source>
        <dbReference type="Proteomes" id="UP000242188"/>
    </source>
</evidence>
<protein>
    <recommendedName>
        <fullName evidence="4">Methyltransferase FkbM domain-containing protein</fullName>
    </recommendedName>
</protein>
<name>A0A210QWB7_MIZYE</name>
<dbReference type="InterPro" id="IPR006342">
    <property type="entry name" value="FkbM_mtfrase"/>
</dbReference>
<reference evidence="2 3" key="1">
    <citation type="journal article" date="2017" name="Nat. Ecol. Evol.">
        <title>Scallop genome provides insights into evolution of bilaterian karyotype and development.</title>
        <authorList>
            <person name="Wang S."/>
            <person name="Zhang J."/>
            <person name="Jiao W."/>
            <person name="Li J."/>
            <person name="Xun X."/>
            <person name="Sun Y."/>
            <person name="Guo X."/>
            <person name="Huan P."/>
            <person name="Dong B."/>
            <person name="Zhang L."/>
            <person name="Hu X."/>
            <person name="Sun X."/>
            <person name="Wang J."/>
            <person name="Zhao C."/>
            <person name="Wang Y."/>
            <person name="Wang D."/>
            <person name="Huang X."/>
            <person name="Wang R."/>
            <person name="Lv J."/>
            <person name="Li Y."/>
            <person name="Zhang Z."/>
            <person name="Liu B."/>
            <person name="Lu W."/>
            <person name="Hui Y."/>
            <person name="Liang J."/>
            <person name="Zhou Z."/>
            <person name="Hou R."/>
            <person name="Li X."/>
            <person name="Liu Y."/>
            <person name="Li H."/>
            <person name="Ning X."/>
            <person name="Lin Y."/>
            <person name="Zhao L."/>
            <person name="Xing Q."/>
            <person name="Dou J."/>
            <person name="Li Y."/>
            <person name="Mao J."/>
            <person name="Guo H."/>
            <person name="Dou H."/>
            <person name="Li T."/>
            <person name="Mu C."/>
            <person name="Jiang W."/>
            <person name="Fu Q."/>
            <person name="Fu X."/>
            <person name="Miao Y."/>
            <person name="Liu J."/>
            <person name="Yu Q."/>
            <person name="Li R."/>
            <person name="Liao H."/>
            <person name="Li X."/>
            <person name="Kong Y."/>
            <person name="Jiang Z."/>
            <person name="Chourrout D."/>
            <person name="Li R."/>
            <person name="Bao Z."/>
        </authorList>
    </citation>
    <scope>NUCLEOTIDE SEQUENCE [LARGE SCALE GENOMIC DNA]</scope>
    <source>
        <strain evidence="2 3">PY_sf001</strain>
    </source>
</reference>
<dbReference type="OrthoDB" id="40902at2759"/>
<accession>A0A210QWB7</accession>
<dbReference type="NCBIfam" id="TIGR01444">
    <property type="entry name" value="fkbM_fam"/>
    <property type="match status" value="1"/>
</dbReference>
<dbReference type="AlphaFoldDB" id="A0A210QWB7"/>
<evidence type="ECO:0008006" key="4">
    <source>
        <dbReference type="Google" id="ProtNLM"/>
    </source>
</evidence>
<keyword evidence="1" id="KW-0472">Membrane</keyword>
<dbReference type="SUPFAM" id="SSF53335">
    <property type="entry name" value="S-adenosyl-L-methionine-dependent methyltransferases"/>
    <property type="match status" value="1"/>
</dbReference>
<gene>
    <name evidence="2" type="ORF">KP79_PYT24083</name>
</gene>
<comment type="caution">
    <text evidence="2">The sequence shown here is derived from an EMBL/GenBank/DDBJ whole genome shotgun (WGS) entry which is preliminary data.</text>
</comment>
<sequence length="336" mass="38617">MFGMNKKVVRYLVFGVLICLVLFLILHKWSIPTSLNEHRNEPPETLELSTEDKVESQSQINERLIRPLKGASFSPVITQFLKGQGKAPPEPRIQMLAASLVNKRDTLLTFKEQEMVRDCVRTASVDRSRSTPKFFGGKTQEIRRTHHTYLNENSLLMEIGGNWGWDAGNFSKLYNPRYIILEPLQEYVNILEKKFENKTNVNIYNLGLGARNETIMVNMEGNNACATSKFSGKRGNVPIHIIEAKSFMTGLGVGTFDVDLLTMNCEGCEFEALENLLSFNIIEKFKNIQWGTHSLLKGMKDPIGRYCRITALLSRTHRPTYQYKFNWESWRRKDIV</sequence>
<dbReference type="Proteomes" id="UP000242188">
    <property type="component" value="Unassembled WGS sequence"/>
</dbReference>
<dbReference type="EMBL" id="NEDP02001523">
    <property type="protein sequence ID" value="OWF53059.1"/>
    <property type="molecule type" value="Genomic_DNA"/>
</dbReference>
<evidence type="ECO:0000256" key="1">
    <source>
        <dbReference type="SAM" id="Phobius"/>
    </source>
</evidence>
<proteinExistence type="predicted"/>
<keyword evidence="3" id="KW-1185">Reference proteome</keyword>
<dbReference type="Gene3D" id="3.40.50.150">
    <property type="entry name" value="Vaccinia Virus protein VP39"/>
    <property type="match status" value="1"/>
</dbReference>
<dbReference type="InterPro" id="IPR029063">
    <property type="entry name" value="SAM-dependent_MTases_sf"/>
</dbReference>
<keyword evidence="1" id="KW-0812">Transmembrane</keyword>